<keyword evidence="1" id="KW-0175">Coiled coil</keyword>
<name>A0A0K9PB98_ZOSMR</name>
<dbReference type="EMBL" id="LFYR01001032">
    <property type="protein sequence ID" value="KMZ65527.1"/>
    <property type="molecule type" value="Genomic_DNA"/>
</dbReference>
<protein>
    <submittedName>
        <fullName evidence="3">Uncharacterized protein</fullName>
    </submittedName>
</protein>
<organism evidence="3 4">
    <name type="scientific">Zostera marina</name>
    <name type="common">Eelgrass</name>
    <dbReference type="NCBI Taxonomy" id="29655"/>
    <lineage>
        <taxon>Eukaryota</taxon>
        <taxon>Viridiplantae</taxon>
        <taxon>Streptophyta</taxon>
        <taxon>Embryophyta</taxon>
        <taxon>Tracheophyta</taxon>
        <taxon>Spermatophyta</taxon>
        <taxon>Magnoliopsida</taxon>
        <taxon>Liliopsida</taxon>
        <taxon>Zosteraceae</taxon>
        <taxon>Zostera</taxon>
    </lineage>
</organism>
<reference evidence="4" key="1">
    <citation type="journal article" date="2016" name="Nature">
        <title>The genome of the seagrass Zostera marina reveals angiosperm adaptation to the sea.</title>
        <authorList>
            <person name="Olsen J.L."/>
            <person name="Rouze P."/>
            <person name="Verhelst B."/>
            <person name="Lin Y.-C."/>
            <person name="Bayer T."/>
            <person name="Collen J."/>
            <person name="Dattolo E."/>
            <person name="De Paoli E."/>
            <person name="Dittami S."/>
            <person name="Maumus F."/>
            <person name="Michel G."/>
            <person name="Kersting A."/>
            <person name="Lauritano C."/>
            <person name="Lohaus R."/>
            <person name="Toepel M."/>
            <person name="Tonon T."/>
            <person name="Vanneste K."/>
            <person name="Amirebrahimi M."/>
            <person name="Brakel J."/>
            <person name="Bostroem C."/>
            <person name="Chovatia M."/>
            <person name="Grimwood J."/>
            <person name="Jenkins J.W."/>
            <person name="Jueterbock A."/>
            <person name="Mraz A."/>
            <person name="Stam W.T."/>
            <person name="Tice H."/>
            <person name="Bornberg-Bauer E."/>
            <person name="Green P.J."/>
            <person name="Pearson G.A."/>
            <person name="Procaccini G."/>
            <person name="Duarte C.M."/>
            <person name="Schmutz J."/>
            <person name="Reusch T.B.H."/>
            <person name="Van de Peer Y."/>
        </authorList>
    </citation>
    <scope>NUCLEOTIDE SEQUENCE [LARGE SCALE GENOMIC DNA]</scope>
    <source>
        <strain evidence="4">cv. Finnish</strain>
    </source>
</reference>
<evidence type="ECO:0000313" key="3">
    <source>
        <dbReference type="EMBL" id="KMZ65527.1"/>
    </source>
</evidence>
<feature type="region of interest" description="Disordered" evidence="2">
    <location>
        <begin position="1"/>
        <end position="50"/>
    </location>
</feature>
<dbReference type="PANTHER" id="PTHR31016:SF12">
    <property type="entry name" value="OS05G0315200 PROTEIN"/>
    <property type="match status" value="1"/>
</dbReference>
<gene>
    <name evidence="3" type="ORF">ZOSMA_31G01150</name>
</gene>
<comment type="caution">
    <text evidence="3">The sequence shown here is derived from an EMBL/GenBank/DDBJ whole genome shotgun (WGS) entry which is preliminary data.</text>
</comment>
<feature type="compositionally biased region" description="Polar residues" evidence="2">
    <location>
        <begin position="22"/>
        <end position="43"/>
    </location>
</feature>
<dbReference type="OMA" id="THQISAW"/>
<keyword evidence="4" id="KW-1185">Reference proteome</keyword>
<evidence type="ECO:0000256" key="1">
    <source>
        <dbReference type="SAM" id="Coils"/>
    </source>
</evidence>
<dbReference type="Proteomes" id="UP000036987">
    <property type="component" value="Unassembled WGS sequence"/>
</dbReference>
<evidence type="ECO:0000313" key="4">
    <source>
        <dbReference type="Proteomes" id="UP000036987"/>
    </source>
</evidence>
<proteinExistence type="predicted"/>
<accession>A0A0K9PB98</accession>
<feature type="coiled-coil region" evidence="1">
    <location>
        <begin position="203"/>
        <end position="237"/>
    </location>
</feature>
<sequence length="328" mass="37871">MAHRGNHGIPRSPIVEEFRPQSGDSKINRGTSDIGNRTSSSDSNGHRSKSLKINDSRYDFWDVVAKKARYALENDNVAFQQHQNSNRNHNETHQISAWNQVHQSLYLSEESRKKESPKLQKKLNETGSSISYKEGKVRKCFDENAVVKKLTDTAQQTNKLNTRRSKSHSNVPYKTAYSYVYQPSSSHVHLDQETQLKAARDVANAMAAKVKLLMRELKTLKSDLSFANERCAQFEVENKILSRTRDKRVDPEDDDLICLQLEKLLAEKARLTHENSMCTRENQFLREIVEYNHRITQSIEYLDEDTDEFTDDIYSILYPQSFLAPETP</sequence>
<evidence type="ECO:0000256" key="2">
    <source>
        <dbReference type="SAM" id="MobiDB-lite"/>
    </source>
</evidence>
<dbReference type="OrthoDB" id="1924603at2759"/>
<dbReference type="AlphaFoldDB" id="A0A0K9PB98"/>
<dbReference type="PANTHER" id="PTHR31016">
    <property type="entry name" value="OS04G0228100 PROTEIN"/>
    <property type="match status" value="1"/>
</dbReference>